<sequence>MAMPTIFFPRPLGRAVSRFNSRRRRDILERRILIMRPTRPSNALASLFCKRTNGVTPANVHIQ</sequence>
<accession>W2TXE8</accession>
<protein>
    <submittedName>
        <fullName evidence="1">Uncharacterized protein</fullName>
    </submittedName>
</protein>
<reference evidence="2" key="1">
    <citation type="journal article" date="2014" name="Nat. Genet.">
        <title>Genome of the human hookworm Necator americanus.</title>
        <authorList>
            <person name="Tang Y.T."/>
            <person name="Gao X."/>
            <person name="Rosa B.A."/>
            <person name="Abubucker S."/>
            <person name="Hallsworth-Pepin K."/>
            <person name="Martin J."/>
            <person name="Tyagi R."/>
            <person name="Heizer E."/>
            <person name="Zhang X."/>
            <person name="Bhonagiri-Palsikar V."/>
            <person name="Minx P."/>
            <person name="Warren W.C."/>
            <person name="Wang Q."/>
            <person name="Zhan B."/>
            <person name="Hotez P.J."/>
            <person name="Sternberg P.W."/>
            <person name="Dougall A."/>
            <person name="Gaze S.T."/>
            <person name="Mulvenna J."/>
            <person name="Sotillo J."/>
            <person name="Ranganathan S."/>
            <person name="Rabelo E.M."/>
            <person name="Wilson R.K."/>
            <person name="Felgner P.L."/>
            <person name="Bethony J."/>
            <person name="Hawdon J.M."/>
            <person name="Gasser R.B."/>
            <person name="Loukas A."/>
            <person name="Mitreva M."/>
        </authorList>
    </citation>
    <scope>NUCLEOTIDE SEQUENCE [LARGE SCALE GENOMIC DNA]</scope>
</reference>
<dbReference type="AlphaFoldDB" id="W2TXE8"/>
<evidence type="ECO:0000313" key="2">
    <source>
        <dbReference type="Proteomes" id="UP000053676"/>
    </source>
</evidence>
<dbReference type="Proteomes" id="UP000053676">
    <property type="component" value="Unassembled WGS sequence"/>
</dbReference>
<keyword evidence="2" id="KW-1185">Reference proteome</keyword>
<gene>
    <name evidence="1" type="ORF">NECAME_16685</name>
</gene>
<name>W2TXE8_NECAM</name>
<evidence type="ECO:0000313" key="1">
    <source>
        <dbReference type="EMBL" id="ETN85707.1"/>
    </source>
</evidence>
<organism evidence="1 2">
    <name type="scientific">Necator americanus</name>
    <name type="common">Human hookworm</name>
    <dbReference type="NCBI Taxonomy" id="51031"/>
    <lineage>
        <taxon>Eukaryota</taxon>
        <taxon>Metazoa</taxon>
        <taxon>Ecdysozoa</taxon>
        <taxon>Nematoda</taxon>
        <taxon>Chromadorea</taxon>
        <taxon>Rhabditida</taxon>
        <taxon>Rhabditina</taxon>
        <taxon>Rhabditomorpha</taxon>
        <taxon>Strongyloidea</taxon>
        <taxon>Ancylostomatidae</taxon>
        <taxon>Bunostominae</taxon>
        <taxon>Necator</taxon>
    </lineage>
</organism>
<proteinExistence type="predicted"/>
<dbReference type="EMBL" id="KI657683">
    <property type="protein sequence ID" value="ETN85707.1"/>
    <property type="molecule type" value="Genomic_DNA"/>
</dbReference>
<dbReference type="KEGG" id="nai:NECAME_16685"/>